<dbReference type="SUPFAM" id="SSF50353">
    <property type="entry name" value="Cytokine"/>
    <property type="match status" value="1"/>
</dbReference>
<keyword evidence="4" id="KW-1185">Reference proteome</keyword>
<feature type="signal peptide" evidence="2">
    <location>
        <begin position="1"/>
        <end position="19"/>
    </location>
</feature>
<name>A0A2B4SUD5_STYPI</name>
<dbReference type="InterPro" id="IPR008996">
    <property type="entry name" value="IL1/FGF"/>
</dbReference>
<protein>
    <submittedName>
        <fullName evidence="3">Uncharacterized protein</fullName>
    </submittedName>
</protein>
<dbReference type="EMBL" id="LSMT01000019">
    <property type="protein sequence ID" value="PFX32759.1"/>
    <property type="molecule type" value="Genomic_DNA"/>
</dbReference>
<comment type="similarity">
    <text evidence="1">Belongs to the heparin-binding growth factors family.</text>
</comment>
<reference evidence="4" key="1">
    <citation type="journal article" date="2017" name="bioRxiv">
        <title>Comparative analysis of the genomes of Stylophora pistillata and Acropora digitifera provides evidence for extensive differences between species of corals.</title>
        <authorList>
            <person name="Voolstra C.R."/>
            <person name="Li Y."/>
            <person name="Liew Y.J."/>
            <person name="Baumgarten S."/>
            <person name="Zoccola D."/>
            <person name="Flot J.-F."/>
            <person name="Tambutte S."/>
            <person name="Allemand D."/>
            <person name="Aranda M."/>
        </authorList>
    </citation>
    <scope>NUCLEOTIDE SEQUENCE [LARGE SCALE GENOMIC DNA]</scope>
</reference>
<dbReference type="GO" id="GO:0008083">
    <property type="term" value="F:growth factor activity"/>
    <property type="evidence" value="ECO:0007669"/>
    <property type="project" value="InterPro"/>
</dbReference>
<keyword evidence="2" id="KW-0732">Signal</keyword>
<dbReference type="CDD" id="cd23307">
    <property type="entry name" value="beta-trefoil_FGF8-like"/>
    <property type="match status" value="1"/>
</dbReference>
<organism evidence="3 4">
    <name type="scientific">Stylophora pistillata</name>
    <name type="common">Smooth cauliflower coral</name>
    <dbReference type="NCBI Taxonomy" id="50429"/>
    <lineage>
        <taxon>Eukaryota</taxon>
        <taxon>Metazoa</taxon>
        <taxon>Cnidaria</taxon>
        <taxon>Anthozoa</taxon>
        <taxon>Hexacorallia</taxon>
        <taxon>Scleractinia</taxon>
        <taxon>Astrocoeniina</taxon>
        <taxon>Pocilloporidae</taxon>
        <taxon>Stylophora</taxon>
    </lineage>
</organism>
<sequence>MTVLFWSTLAVLIFTKGLASPLIKALSNSESGISVARYVWIMSRNSRSLVRVKGTSVDGNGVKTDESAKLQLESQLYNGSVFVRIRSVTENSYLCVNDAGDLTVEVHGNTFKHCLFTEDTHSGLFCVYIMKKSNQSKTQLNSMNNTHPSYQHVSPSNAIEDKASLSKYEAKIDGKIKNYPFAMEADISCLKRFVLGVYYHV</sequence>
<comment type="caution">
    <text evidence="3">The sequence shown here is derived from an EMBL/GenBank/DDBJ whole genome shotgun (WGS) entry which is preliminary data.</text>
</comment>
<dbReference type="STRING" id="50429.A0A2B4SUD5"/>
<evidence type="ECO:0000313" key="4">
    <source>
        <dbReference type="Proteomes" id="UP000225706"/>
    </source>
</evidence>
<gene>
    <name evidence="3" type="ORF">AWC38_SpisGene2373</name>
</gene>
<dbReference type="InterPro" id="IPR002209">
    <property type="entry name" value="Fibroblast_GF_fam"/>
</dbReference>
<dbReference type="AlphaFoldDB" id="A0A2B4SUD5"/>
<dbReference type="Pfam" id="PF00167">
    <property type="entry name" value="FGF"/>
    <property type="match status" value="1"/>
</dbReference>
<dbReference type="Gene3D" id="2.80.10.50">
    <property type="match status" value="1"/>
</dbReference>
<evidence type="ECO:0000313" key="3">
    <source>
        <dbReference type="EMBL" id="PFX32759.1"/>
    </source>
</evidence>
<evidence type="ECO:0000256" key="1">
    <source>
        <dbReference type="ARBA" id="ARBA00007936"/>
    </source>
</evidence>
<feature type="chain" id="PRO_5012518693" evidence="2">
    <location>
        <begin position="20"/>
        <end position="201"/>
    </location>
</feature>
<accession>A0A2B4SUD5</accession>
<dbReference type="Proteomes" id="UP000225706">
    <property type="component" value="Unassembled WGS sequence"/>
</dbReference>
<dbReference type="OrthoDB" id="5987799at2759"/>
<evidence type="ECO:0000256" key="2">
    <source>
        <dbReference type="SAM" id="SignalP"/>
    </source>
</evidence>
<proteinExistence type="inferred from homology"/>